<dbReference type="PANTHER" id="PTHR12901">
    <property type="entry name" value="SPERM PROTEIN HOMOLOG"/>
    <property type="match status" value="1"/>
</dbReference>
<comment type="subunit">
    <text evidence="2">Interacts with coenzyme Q.</text>
</comment>
<evidence type="ECO:0000256" key="1">
    <source>
        <dbReference type="ARBA" id="ARBA00006885"/>
    </source>
</evidence>
<proteinExistence type="inferred from homology"/>
<dbReference type="AlphaFoldDB" id="A0A6M2DL15"/>
<dbReference type="CDD" id="cd07813">
    <property type="entry name" value="COQ10p_like"/>
    <property type="match status" value="1"/>
</dbReference>
<dbReference type="PANTHER" id="PTHR12901:SF10">
    <property type="entry name" value="COENZYME Q-BINDING PROTEIN COQ10, MITOCHONDRIAL"/>
    <property type="match status" value="1"/>
</dbReference>
<dbReference type="InterPro" id="IPR005031">
    <property type="entry name" value="COQ10_START"/>
</dbReference>
<name>A0A6M2DL15_XENCH</name>
<evidence type="ECO:0000256" key="3">
    <source>
        <dbReference type="ARBA" id="ARBA00024947"/>
    </source>
</evidence>
<comment type="similarity">
    <text evidence="1">Belongs to the COQ10 family.</text>
</comment>
<accession>A0A6M2DL15</accession>
<comment type="function">
    <text evidence="3">Required for the function of coenzyme Q in the respiratory chain. May serve as a chaperone or may be involved in the transport of Q6 from its site of synthesis to the catalytic sites of the respiratory complexes.</text>
</comment>
<dbReference type="GO" id="GO:0048039">
    <property type="term" value="F:ubiquinone binding"/>
    <property type="evidence" value="ECO:0007669"/>
    <property type="project" value="InterPro"/>
</dbReference>
<evidence type="ECO:0000259" key="4">
    <source>
        <dbReference type="Pfam" id="PF03364"/>
    </source>
</evidence>
<dbReference type="Pfam" id="PF03364">
    <property type="entry name" value="Polyketide_cyc"/>
    <property type="match status" value="1"/>
</dbReference>
<reference evidence="5" key="1">
    <citation type="submission" date="2020-03" db="EMBL/GenBank/DDBJ databases">
        <title>Transcriptomic Profiling of the Digestive Tract of the Rat Flea, Xenopsylla cheopis, Following Blood Feeding and Infection with Yersinia pestis.</title>
        <authorList>
            <person name="Bland D.M."/>
            <person name="Martens C.A."/>
            <person name="Virtaneva K."/>
            <person name="Kanakabandi K."/>
            <person name="Long D."/>
            <person name="Rosenke R."/>
            <person name="Saturday G.A."/>
            <person name="Hoyt F.H."/>
            <person name="Bruno D.P."/>
            <person name="Ribeiro J.M.C."/>
            <person name="Hinnebusch J."/>
        </authorList>
    </citation>
    <scope>NUCLEOTIDE SEQUENCE</scope>
</reference>
<feature type="domain" description="Coenzyme Q-binding protein COQ10 START" evidence="4">
    <location>
        <begin position="14"/>
        <end position="142"/>
    </location>
</feature>
<dbReference type="SUPFAM" id="SSF55961">
    <property type="entry name" value="Bet v1-like"/>
    <property type="match status" value="1"/>
</dbReference>
<dbReference type="GO" id="GO:0005739">
    <property type="term" value="C:mitochondrion"/>
    <property type="evidence" value="ECO:0007669"/>
    <property type="project" value="TreeGrafter"/>
</dbReference>
<dbReference type="InterPro" id="IPR023393">
    <property type="entry name" value="START-like_dom_sf"/>
</dbReference>
<dbReference type="EMBL" id="GIIL01002918">
    <property type="protein sequence ID" value="NOV46644.1"/>
    <property type="molecule type" value="Transcribed_RNA"/>
</dbReference>
<evidence type="ECO:0000256" key="2">
    <source>
        <dbReference type="ARBA" id="ARBA00011814"/>
    </source>
</evidence>
<organism evidence="5">
    <name type="scientific">Xenopsylla cheopis</name>
    <name type="common">Oriental rat flea</name>
    <name type="synonym">Pulex cheopis</name>
    <dbReference type="NCBI Taxonomy" id="163159"/>
    <lineage>
        <taxon>Eukaryota</taxon>
        <taxon>Metazoa</taxon>
        <taxon>Ecdysozoa</taxon>
        <taxon>Arthropoda</taxon>
        <taxon>Hexapoda</taxon>
        <taxon>Insecta</taxon>
        <taxon>Pterygota</taxon>
        <taxon>Neoptera</taxon>
        <taxon>Endopterygota</taxon>
        <taxon>Siphonaptera</taxon>
        <taxon>Pulicidae</taxon>
        <taxon>Xenopsyllinae</taxon>
        <taxon>Xenopsylla</taxon>
    </lineage>
</organism>
<protein>
    <submittedName>
        <fullName evidence="5">Putative oligoketide cyclase/lipid transport protein</fullName>
    </submittedName>
</protein>
<evidence type="ECO:0000313" key="5">
    <source>
        <dbReference type="EMBL" id="NOV46644.1"/>
    </source>
</evidence>
<sequence length="166" mass="19276">MGFPKRSYSGKQLVGYSREQMFDVVSDVESYEKFVPWCKRSIVTSRREGYMEADLIIGFPPITERYTSVVSFVRPNVVKAESVTGILFKYLVTYWRFHPGLEHIQQSCVVDFSVDFEFKSVFHSQLAHTFLTKVVSKMEEAFLQEARRRYGSASMNALPLRMSEDK</sequence>
<dbReference type="Gene3D" id="3.30.530.20">
    <property type="match status" value="1"/>
</dbReference>
<dbReference type="GO" id="GO:0045333">
    <property type="term" value="P:cellular respiration"/>
    <property type="evidence" value="ECO:0007669"/>
    <property type="project" value="InterPro"/>
</dbReference>
<dbReference type="InterPro" id="IPR044996">
    <property type="entry name" value="COQ10-like"/>
</dbReference>